<reference evidence="1" key="1">
    <citation type="journal article" date="2022" name="Int. J. Mol. Sci.">
        <title>Draft Genome of Tanacetum Coccineum: Genomic Comparison of Closely Related Tanacetum-Family Plants.</title>
        <authorList>
            <person name="Yamashiro T."/>
            <person name="Shiraishi A."/>
            <person name="Nakayama K."/>
            <person name="Satake H."/>
        </authorList>
    </citation>
    <scope>NUCLEOTIDE SEQUENCE</scope>
</reference>
<keyword evidence="2" id="KW-1185">Reference proteome</keyword>
<dbReference type="Proteomes" id="UP001151760">
    <property type="component" value="Unassembled WGS sequence"/>
</dbReference>
<reference evidence="1" key="2">
    <citation type="submission" date="2022-01" db="EMBL/GenBank/DDBJ databases">
        <authorList>
            <person name="Yamashiro T."/>
            <person name="Shiraishi A."/>
            <person name="Satake H."/>
            <person name="Nakayama K."/>
        </authorList>
    </citation>
    <scope>NUCLEOTIDE SEQUENCE</scope>
</reference>
<dbReference type="PANTHER" id="PTHR33067:SF9">
    <property type="entry name" value="RNA-DIRECTED DNA POLYMERASE"/>
    <property type="match status" value="1"/>
</dbReference>
<dbReference type="InterPro" id="IPR021109">
    <property type="entry name" value="Peptidase_aspartic_dom_sf"/>
</dbReference>
<evidence type="ECO:0000313" key="2">
    <source>
        <dbReference type="Proteomes" id="UP001151760"/>
    </source>
</evidence>
<organism evidence="1 2">
    <name type="scientific">Tanacetum coccineum</name>
    <dbReference type="NCBI Taxonomy" id="301880"/>
    <lineage>
        <taxon>Eukaryota</taxon>
        <taxon>Viridiplantae</taxon>
        <taxon>Streptophyta</taxon>
        <taxon>Embryophyta</taxon>
        <taxon>Tracheophyta</taxon>
        <taxon>Spermatophyta</taxon>
        <taxon>Magnoliopsida</taxon>
        <taxon>eudicotyledons</taxon>
        <taxon>Gunneridae</taxon>
        <taxon>Pentapetalae</taxon>
        <taxon>asterids</taxon>
        <taxon>campanulids</taxon>
        <taxon>Asterales</taxon>
        <taxon>Asteraceae</taxon>
        <taxon>Asteroideae</taxon>
        <taxon>Anthemideae</taxon>
        <taxon>Anthemidinae</taxon>
        <taxon>Tanacetum</taxon>
    </lineage>
</organism>
<accession>A0ABQ5H542</accession>
<comment type="caution">
    <text evidence="1">The sequence shown here is derived from an EMBL/GenBank/DDBJ whole genome shotgun (WGS) entry which is preliminary data.</text>
</comment>
<proteinExistence type="predicted"/>
<dbReference type="EMBL" id="BQNB010019222">
    <property type="protein sequence ID" value="GJT83012.1"/>
    <property type="molecule type" value="Genomic_DNA"/>
</dbReference>
<name>A0ABQ5H542_9ASTR</name>
<evidence type="ECO:0000313" key="1">
    <source>
        <dbReference type="EMBL" id="GJT83012.1"/>
    </source>
</evidence>
<gene>
    <name evidence="1" type="ORF">Tco_1057354</name>
</gene>
<dbReference type="PANTHER" id="PTHR33067">
    <property type="entry name" value="RNA-DIRECTED DNA POLYMERASE-RELATED"/>
    <property type="match status" value="1"/>
</dbReference>
<dbReference type="Gene3D" id="2.40.70.10">
    <property type="entry name" value="Acid Proteases"/>
    <property type="match status" value="1"/>
</dbReference>
<sequence length="97" mass="10787">MPKKIKDPGLFILACRLGDSKPFDTLADLGSCVNLIPLCLFKKLKIGLLEETEDVLGLADGTKAYPVGIVRNVEVILDEESPEVLRIFTWTIPWMTI</sequence>
<protein>
    <submittedName>
        <fullName evidence="1">MAK10-like protein</fullName>
    </submittedName>
</protein>